<keyword evidence="6" id="KW-1133">Transmembrane helix</keyword>
<name>A0ABV6LS14_9BACI</name>
<dbReference type="CDD" id="cd09110">
    <property type="entry name" value="PLDc_CLS_1"/>
    <property type="match status" value="1"/>
</dbReference>
<dbReference type="Proteomes" id="UP001589836">
    <property type="component" value="Unassembled WGS sequence"/>
</dbReference>
<dbReference type="PIRSF" id="PIRSF000850">
    <property type="entry name" value="Phospholipase_D_PSS"/>
    <property type="match status" value="1"/>
</dbReference>
<dbReference type="PANTHER" id="PTHR21248:SF7">
    <property type="entry name" value="MINOR CARDIOLIPIN SYNTHASE CLSB"/>
    <property type="match status" value="1"/>
</dbReference>
<dbReference type="EMBL" id="JBHLTP010000013">
    <property type="protein sequence ID" value="MFC0525200.1"/>
    <property type="molecule type" value="Genomic_DNA"/>
</dbReference>
<evidence type="ECO:0000256" key="8">
    <source>
        <dbReference type="NCBIfam" id="TIGR04265"/>
    </source>
</evidence>
<dbReference type="PROSITE" id="PS50035">
    <property type="entry name" value="PLD"/>
    <property type="match status" value="2"/>
</dbReference>
<reference evidence="10 11" key="1">
    <citation type="submission" date="2024-09" db="EMBL/GenBank/DDBJ databases">
        <authorList>
            <person name="Sun Q."/>
            <person name="Mori K."/>
        </authorList>
    </citation>
    <scope>NUCLEOTIDE SEQUENCE [LARGE SCALE GENOMIC DNA]</scope>
    <source>
        <strain evidence="10 11">NCAIM B.02529</strain>
    </source>
</reference>
<dbReference type="NCBIfam" id="TIGR04265">
    <property type="entry name" value="bac_cardiolipin"/>
    <property type="match status" value="1"/>
</dbReference>
<comment type="caution">
    <text evidence="10">The sequence shown here is derived from an EMBL/GenBank/DDBJ whole genome shotgun (WGS) entry which is preliminary data.</text>
</comment>
<keyword evidence="4" id="KW-0812">Transmembrane</keyword>
<organism evidence="10 11">
    <name type="scientific">Pontibacillus salicampi</name>
    <dbReference type="NCBI Taxonomy" id="1449801"/>
    <lineage>
        <taxon>Bacteria</taxon>
        <taxon>Bacillati</taxon>
        <taxon>Bacillota</taxon>
        <taxon>Bacilli</taxon>
        <taxon>Bacillales</taxon>
        <taxon>Bacillaceae</taxon>
        <taxon>Pontibacillus</taxon>
    </lineage>
</organism>
<proteinExistence type="predicted"/>
<evidence type="ECO:0000256" key="2">
    <source>
        <dbReference type="ARBA" id="ARBA00022475"/>
    </source>
</evidence>
<dbReference type="Pfam" id="PF13091">
    <property type="entry name" value="PLDc_2"/>
    <property type="match status" value="2"/>
</dbReference>
<dbReference type="SUPFAM" id="SSF56024">
    <property type="entry name" value="Phospholipase D/nuclease"/>
    <property type="match status" value="2"/>
</dbReference>
<dbReference type="InterPro" id="IPR001736">
    <property type="entry name" value="PLipase_D/transphosphatidylase"/>
</dbReference>
<keyword evidence="7" id="KW-0472">Membrane</keyword>
<sequence>MLTIAIIIIIVLIPLLLSLDYSLGKKEHKRNLRWLEFSKKSGDYTLYTIGDPFFTAFFQDLRAAKKRIDIMFFIVKRDEISNEFLSLLKDKAKEGVSIRLQLDRVGSHQVGSKIRKELEASGIQFAYMAKPGFPYLFYNLQRRNHRKIAVIDGEVGYVGGFNVGKEYLGRDTRLGNWRDYHLRLEGNIVQDLQETFLDDWFLSTGEENGDILVPNKSGNKDIEIVATDGGQLEDVFISMIEEARKEIFIGTPYFIPSERLFQSLLRARQRGVDIKVIVPMKSDHPFVKEAGLPYLSRLTSAGGEVYMFDLGFYHAKVLIIDEKLCDIGTANFDRRSLFLNKEVNTLIYNNRFVVDLRLAFLRDMQDSQKFNAHYRQLLNFGTKIRIGIAYLLRPFL</sequence>
<feature type="domain" description="PLD phosphodiesterase" evidence="9">
    <location>
        <begin position="140"/>
        <end position="167"/>
    </location>
</feature>
<dbReference type="InterPro" id="IPR022924">
    <property type="entry name" value="Cardiolipin_synthase"/>
</dbReference>
<evidence type="ECO:0000256" key="4">
    <source>
        <dbReference type="ARBA" id="ARBA00022692"/>
    </source>
</evidence>
<comment type="subcellular location">
    <subcellularLocation>
        <location evidence="1">Cell membrane</location>
    </subcellularLocation>
</comment>
<keyword evidence="11" id="KW-1185">Reference proteome</keyword>
<dbReference type="CDD" id="cd09112">
    <property type="entry name" value="PLDc_CLS_2"/>
    <property type="match status" value="1"/>
</dbReference>
<gene>
    <name evidence="10" type="primary">cls</name>
    <name evidence="10" type="ORF">ACFFGV_16585</name>
</gene>
<dbReference type="RefSeq" id="WP_377350163.1">
    <property type="nucleotide sequence ID" value="NZ_JBHLTP010000013.1"/>
</dbReference>
<evidence type="ECO:0000259" key="9">
    <source>
        <dbReference type="PROSITE" id="PS50035"/>
    </source>
</evidence>
<dbReference type="SMART" id="SM00155">
    <property type="entry name" value="PLDc"/>
    <property type="match status" value="2"/>
</dbReference>
<evidence type="ECO:0000313" key="11">
    <source>
        <dbReference type="Proteomes" id="UP001589836"/>
    </source>
</evidence>
<evidence type="ECO:0000256" key="3">
    <source>
        <dbReference type="ARBA" id="ARBA00022679"/>
    </source>
</evidence>
<evidence type="ECO:0000256" key="7">
    <source>
        <dbReference type="ARBA" id="ARBA00023136"/>
    </source>
</evidence>
<keyword evidence="2" id="KW-1003">Cell membrane</keyword>
<keyword evidence="5" id="KW-0677">Repeat</keyword>
<dbReference type="Gene3D" id="3.30.870.10">
    <property type="entry name" value="Endonuclease Chain A"/>
    <property type="match status" value="2"/>
</dbReference>
<evidence type="ECO:0000256" key="5">
    <source>
        <dbReference type="ARBA" id="ARBA00022737"/>
    </source>
</evidence>
<evidence type="ECO:0000313" key="10">
    <source>
        <dbReference type="EMBL" id="MFC0525200.1"/>
    </source>
</evidence>
<evidence type="ECO:0000256" key="1">
    <source>
        <dbReference type="ARBA" id="ARBA00004236"/>
    </source>
</evidence>
<evidence type="ECO:0000256" key="6">
    <source>
        <dbReference type="ARBA" id="ARBA00022989"/>
    </source>
</evidence>
<dbReference type="EC" id="2.7.8.-" evidence="8"/>
<feature type="domain" description="PLD phosphodiesterase" evidence="9">
    <location>
        <begin position="309"/>
        <end position="336"/>
    </location>
</feature>
<accession>A0ABV6LS14</accession>
<protein>
    <recommendedName>
        <fullName evidence="8">Cardiolipin synthase</fullName>
        <ecNumber evidence="8">2.7.8.-</ecNumber>
    </recommendedName>
</protein>
<keyword evidence="3" id="KW-0808">Transferase</keyword>
<dbReference type="PANTHER" id="PTHR21248">
    <property type="entry name" value="CARDIOLIPIN SYNTHASE"/>
    <property type="match status" value="1"/>
</dbReference>
<dbReference type="InterPro" id="IPR025202">
    <property type="entry name" value="PLD-like_dom"/>
</dbReference>